<gene>
    <name evidence="1" type="ORF">H8S65_20415</name>
</gene>
<dbReference type="Proteomes" id="UP000651475">
    <property type="component" value="Unassembled WGS sequence"/>
</dbReference>
<feature type="non-terminal residue" evidence="1">
    <location>
        <position position="127"/>
    </location>
</feature>
<comment type="caution">
    <text evidence="1">The sequence shown here is derived from an EMBL/GenBank/DDBJ whole genome shotgun (WGS) entry which is preliminary data.</text>
</comment>
<reference evidence="1 2" key="1">
    <citation type="submission" date="2020-08" db="EMBL/GenBank/DDBJ databases">
        <title>Genome public.</title>
        <authorList>
            <person name="Liu C."/>
            <person name="Sun Q."/>
        </authorList>
    </citation>
    <scope>NUCLEOTIDE SEQUENCE [LARGE SCALE GENOMIC DNA]</scope>
    <source>
        <strain evidence="1 2">NSJ-79</strain>
    </source>
</reference>
<name>A0ABR7DUI6_9BACT</name>
<evidence type="ECO:0008006" key="3">
    <source>
        <dbReference type="Google" id="ProtNLM"/>
    </source>
</evidence>
<protein>
    <recommendedName>
        <fullName evidence="3">DUF3868 domain-containing protein</fullName>
    </recommendedName>
</protein>
<keyword evidence="2" id="KW-1185">Reference proteome</keyword>
<evidence type="ECO:0000313" key="1">
    <source>
        <dbReference type="EMBL" id="MBC5635104.1"/>
    </source>
</evidence>
<evidence type="ECO:0000313" key="2">
    <source>
        <dbReference type="Proteomes" id="UP000651475"/>
    </source>
</evidence>
<sequence>MEIKRGNTVVCDVYLKDNSYTVEEIMGEHTLTLNFLSRNVVELRINDYIDFEGTKYKIRHNEKVTKRETSLGWEYTVMFYSSKYDAQDVQFFLHGTPERKKNFDYYTGTARDWLNLMVTNMNRGDSG</sequence>
<organism evidence="1 2">
    <name type="scientific">Parabacteroides hominis</name>
    <dbReference type="NCBI Taxonomy" id="2763057"/>
    <lineage>
        <taxon>Bacteria</taxon>
        <taxon>Pseudomonadati</taxon>
        <taxon>Bacteroidota</taxon>
        <taxon>Bacteroidia</taxon>
        <taxon>Bacteroidales</taxon>
        <taxon>Tannerellaceae</taxon>
        <taxon>Parabacteroides</taxon>
    </lineage>
</organism>
<accession>A0ABR7DUI6</accession>
<proteinExistence type="predicted"/>
<dbReference type="EMBL" id="JACOOJ010000072">
    <property type="protein sequence ID" value="MBC5635104.1"/>
    <property type="molecule type" value="Genomic_DNA"/>
</dbReference>